<comment type="caution">
    <text evidence="1">The sequence shown here is derived from an EMBL/GenBank/DDBJ whole genome shotgun (WGS) entry which is preliminary data.</text>
</comment>
<organism evidence="1 2">
    <name type="scientific">Eumeta variegata</name>
    <name type="common">Bagworm moth</name>
    <name type="synonym">Eumeta japonica</name>
    <dbReference type="NCBI Taxonomy" id="151549"/>
    <lineage>
        <taxon>Eukaryota</taxon>
        <taxon>Metazoa</taxon>
        <taxon>Ecdysozoa</taxon>
        <taxon>Arthropoda</taxon>
        <taxon>Hexapoda</taxon>
        <taxon>Insecta</taxon>
        <taxon>Pterygota</taxon>
        <taxon>Neoptera</taxon>
        <taxon>Endopterygota</taxon>
        <taxon>Lepidoptera</taxon>
        <taxon>Glossata</taxon>
        <taxon>Ditrysia</taxon>
        <taxon>Tineoidea</taxon>
        <taxon>Psychidae</taxon>
        <taxon>Oiketicinae</taxon>
        <taxon>Eumeta</taxon>
    </lineage>
</organism>
<dbReference type="EMBL" id="BGZK01000119">
    <property type="protein sequence ID" value="GBP20478.1"/>
    <property type="molecule type" value="Genomic_DNA"/>
</dbReference>
<dbReference type="AlphaFoldDB" id="A0A4C1U2K0"/>
<sequence>MLINDEYIERLKDSLGEIKQYECLELHELWKVPKSVLVDEPKKDDNGYLLIEENIVKERWKKYFESVFGYEDTVADLEKAYDRVKRNDLRTTLSVRDVGSELIHQKPLGITGLVGLIVGGVSSRTNLKIIHHDNASCHTSAETTRVLEGQKIELTGHPPYSSDLVLNGFYLFPSVKIKLRGQPFSSCEEAVDSFKMHVL</sequence>
<keyword evidence="2" id="KW-1185">Reference proteome</keyword>
<evidence type="ECO:0000313" key="1">
    <source>
        <dbReference type="EMBL" id="GBP20478.1"/>
    </source>
</evidence>
<gene>
    <name evidence="1" type="ORF">EVAR_78854_1</name>
</gene>
<dbReference type="InterPro" id="IPR036397">
    <property type="entry name" value="RNaseH_sf"/>
</dbReference>
<reference evidence="1 2" key="1">
    <citation type="journal article" date="2019" name="Commun. Biol.">
        <title>The bagworm genome reveals a unique fibroin gene that provides high tensile strength.</title>
        <authorList>
            <person name="Kono N."/>
            <person name="Nakamura H."/>
            <person name="Ohtoshi R."/>
            <person name="Tomita M."/>
            <person name="Numata K."/>
            <person name="Arakawa K."/>
        </authorList>
    </citation>
    <scope>NUCLEOTIDE SEQUENCE [LARGE SCALE GENOMIC DNA]</scope>
</reference>
<dbReference type="OrthoDB" id="10017160at2759"/>
<name>A0A4C1U2K0_EUMVA</name>
<evidence type="ECO:0000313" key="2">
    <source>
        <dbReference type="Proteomes" id="UP000299102"/>
    </source>
</evidence>
<dbReference type="Gene3D" id="3.30.420.10">
    <property type="entry name" value="Ribonuclease H-like superfamily/Ribonuclease H"/>
    <property type="match status" value="1"/>
</dbReference>
<accession>A0A4C1U2K0</accession>
<dbReference type="Proteomes" id="UP000299102">
    <property type="component" value="Unassembled WGS sequence"/>
</dbReference>
<dbReference type="GO" id="GO:0003676">
    <property type="term" value="F:nucleic acid binding"/>
    <property type="evidence" value="ECO:0007669"/>
    <property type="project" value="InterPro"/>
</dbReference>
<proteinExistence type="predicted"/>
<protein>
    <recommendedName>
        <fullName evidence="3">Histone-lysine N-methyltransferase SETMAR</fullName>
    </recommendedName>
</protein>
<evidence type="ECO:0008006" key="3">
    <source>
        <dbReference type="Google" id="ProtNLM"/>
    </source>
</evidence>